<evidence type="ECO:0000259" key="1">
    <source>
        <dbReference type="PROSITE" id="PS50995"/>
    </source>
</evidence>
<dbReference type="InterPro" id="IPR000835">
    <property type="entry name" value="HTH_MarR-typ"/>
</dbReference>
<dbReference type="RefSeq" id="WP_344043113.1">
    <property type="nucleotide sequence ID" value="NZ_BAAAPB010000001.1"/>
</dbReference>
<gene>
    <name evidence="2" type="ORF">GCM10009798_10430</name>
</gene>
<dbReference type="PANTHER" id="PTHR33164:SF94">
    <property type="entry name" value="TRANSCRIPTIONAL REGULATORY PROTEIN-RELATED"/>
    <property type="match status" value="1"/>
</dbReference>
<organism evidence="2 3">
    <name type="scientific">Nocardioides panacihumi</name>
    <dbReference type="NCBI Taxonomy" id="400774"/>
    <lineage>
        <taxon>Bacteria</taxon>
        <taxon>Bacillati</taxon>
        <taxon>Actinomycetota</taxon>
        <taxon>Actinomycetes</taxon>
        <taxon>Propionibacteriales</taxon>
        <taxon>Nocardioidaceae</taxon>
        <taxon>Nocardioides</taxon>
    </lineage>
</organism>
<dbReference type="SUPFAM" id="SSF46785">
    <property type="entry name" value="Winged helix' DNA-binding domain"/>
    <property type="match status" value="1"/>
</dbReference>
<proteinExistence type="predicted"/>
<dbReference type="Proteomes" id="UP001500571">
    <property type="component" value="Unassembled WGS sequence"/>
</dbReference>
<dbReference type="Pfam" id="PF12802">
    <property type="entry name" value="MarR_2"/>
    <property type="match status" value="1"/>
</dbReference>
<accession>A0ABP5BV60</accession>
<dbReference type="EMBL" id="BAAAPB010000001">
    <property type="protein sequence ID" value="GAA1953169.1"/>
    <property type="molecule type" value="Genomic_DNA"/>
</dbReference>
<sequence length="155" mass="16713">MDTHTTDAAADAFITASRALVGMAIRSIDTVAETITVAQHRVLVLLAARGPQTIGDVAAELAVNPSNATRHCERLSRLGLVAKQRSASDARIVEVSLSRDGKLLLDTVTDARRREVRAVLDRMGSRRAAEVTQALSAFSQAAREVEDAHWATTPW</sequence>
<feature type="domain" description="HTH marR-type" evidence="1">
    <location>
        <begin position="6"/>
        <end position="140"/>
    </location>
</feature>
<protein>
    <submittedName>
        <fullName evidence="2">MarR family transcriptional regulator</fullName>
    </submittedName>
</protein>
<dbReference type="InterPro" id="IPR036388">
    <property type="entry name" value="WH-like_DNA-bd_sf"/>
</dbReference>
<dbReference type="InterPro" id="IPR039422">
    <property type="entry name" value="MarR/SlyA-like"/>
</dbReference>
<dbReference type="PROSITE" id="PS50995">
    <property type="entry name" value="HTH_MARR_2"/>
    <property type="match status" value="1"/>
</dbReference>
<comment type="caution">
    <text evidence="2">The sequence shown here is derived from an EMBL/GenBank/DDBJ whole genome shotgun (WGS) entry which is preliminary data.</text>
</comment>
<evidence type="ECO:0000313" key="2">
    <source>
        <dbReference type="EMBL" id="GAA1953169.1"/>
    </source>
</evidence>
<name>A0ABP5BV60_9ACTN</name>
<dbReference type="PANTHER" id="PTHR33164">
    <property type="entry name" value="TRANSCRIPTIONAL REGULATOR, MARR FAMILY"/>
    <property type="match status" value="1"/>
</dbReference>
<reference evidence="3" key="1">
    <citation type="journal article" date="2019" name="Int. J. Syst. Evol. Microbiol.">
        <title>The Global Catalogue of Microorganisms (GCM) 10K type strain sequencing project: providing services to taxonomists for standard genome sequencing and annotation.</title>
        <authorList>
            <consortium name="The Broad Institute Genomics Platform"/>
            <consortium name="The Broad Institute Genome Sequencing Center for Infectious Disease"/>
            <person name="Wu L."/>
            <person name="Ma J."/>
        </authorList>
    </citation>
    <scope>NUCLEOTIDE SEQUENCE [LARGE SCALE GENOMIC DNA]</scope>
    <source>
        <strain evidence="3">JCM 15309</strain>
    </source>
</reference>
<dbReference type="SMART" id="SM00347">
    <property type="entry name" value="HTH_MARR"/>
    <property type="match status" value="1"/>
</dbReference>
<dbReference type="InterPro" id="IPR036390">
    <property type="entry name" value="WH_DNA-bd_sf"/>
</dbReference>
<evidence type="ECO:0000313" key="3">
    <source>
        <dbReference type="Proteomes" id="UP001500571"/>
    </source>
</evidence>
<keyword evidence="3" id="KW-1185">Reference proteome</keyword>
<dbReference type="Gene3D" id="1.10.10.10">
    <property type="entry name" value="Winged helix-like DNA-binding domain superfamily/Winged helix DNA-binding domain"/>
    <property type="match status" value="1"/>
</dbReference>